<dbReference type="eggNOG" id="COG2202">
    <property type="taxonomic scope" value="Bacteria"/>
</dbReference>
<feature type="domain" description="PAC" evidence="5">
    <location>
        <begin position="374"/>
        <end position="427"/>
    </location>
</feature>
<dbReference type="GO" id="GO:0052621">
    <property type="term" value="F:diguanylate cyclase activity"/>
    <property type="evidence" value="ECO:0007669"/>
    <property type="project" value="UniProtKB-EC"/>
</dbReference>
<dbReference type="SUPFAM" id="SSF55785">
    <property type="entry name" value="PYP-like sensor domain (PAS domain)"/>
    <property type="match status" value="2"/>
</dbReference>
<dbReference type="FunFam" id="3.30.70.270:FF:000001">
    <property type="entry name" value="Diguanylate cyclase domain protein"/>
    <property type="match status" value="1"/>
</dbReference>
<feature type="domain" description="PAS" evidence="4">
    <location>
        <begin position="183"/>
        <end position="240"/>
    </location>
</feature>
<dbReference type="PANTHER" id="PTHR45138:SF9">
    <property type="entry name" value="DIGUANYLATE CYCLASE DGCM-RELATED"/>
    <property type="match status" value="1"/>
</dbReference>
<dbReference type="EMBL" id="JPIN01000005">
    <property type="protein sequence ID" value="KFZ28977.1"/>
    <property type="molecule type" value="Genomic_DNA"/>
</dbReference>
<dbReference type="eggNOG" id="COG2203">
    <property type="taxonomic scope" value="Bacteria"/>
</dbReference>
<protein>
    <recommendedName>
        <fullName evidence="2">diguanylate cyclase</fullName>
        <ecNumber evidence="2">2.7.7.65</ecNumber>
    </recommendedName>
</protein>
<dbReference type="STRING" id="1517416.IDAT_04685"/>
<dbReference type="PANTHER" id="PTHR45138">
    <property type="entry name" value="REGULATORY COMPONENTS OF SENSORY TRANSDUCTION SYSTEM"/>
    <property type="match status" value="1"/>
</dbReference>
<dbReference type="InterPro" id="IPR000014">
    <property type="entry name" value="PAS"/>
</dbReference>
<dbReference type="PROSITE" id="PS50112">
    <property type="entry name" value="PAS"/>
    <property type="match status" value="1"/>
</dbReference>
<dbReference type="InterPro" id="IPR043128">
    <property type="entry name" value="Rev_trsase/Diguanyl_cyclase"/>
</dbReference>
<evidence type="ECO:0000256" key="2">
    <source>
        <dbReference type="ARBA" id="ARBA00012528"/>
    </source>
</evidence>
<evidence type="ECO:0000259" key="5">
    <source>
        <dbReference type="PROSITE" id="PS50113"/>
    </source>
</evidence>
<dbReference type="SUPFAM" id="SSF55781">
    <property type="entry name" value="GAF domain-like"/>
    <property type="match status" value="2"/>
</dbReference>
<dbReference type="Proteomes" id="UP000053718">
    <property type="component" value="Unassembled WGS sequence"/>
</dbReference>
<dbReference type="NCBIfam" id="TIGR00229">
    <property type="entry name" value="sensory_box"/>
    <property type="match status" value="1"/>
</dbReference>
<dbReference type="OrthoDB" id="5620448at2"/>
<dbReference type="InterPro" id="IPR000700">
    <property type="entry name" value="PAS-assoc_C"/>
</dbReference>
<reference evidence="7 8" key="1">
    <citation type="submission" date="2014-06" db="EMBL/GenBank/DDBJ databases">
        <title>Draft genome sequence of Idiomarina sp. MCCC 1A10513.</title>
        <authorList>
            <person name="Du J."/>
            <person name="Lai Q."/>
            <person name="Shao Z."/>
        </authorList>
    </citation>
    <scope>NUCLEOTIDE SEQUENCE [LARGE SCALE GENOMIC DNA]</scope>
    <source>
        <strain evidence="7 8">MCCC 1A10513</strain>
    </source>
</reference>
<dbReference type="InterPro" id="IPR029016">
    <property type="entry name" value="GAF-like_dom_sf"/>
</dbReference>
<dbReference type="SMART" id="SM00086">
    <property type="entry name" value="PAC"/>
    <property type="match status" value="1"/>
</dbReference>
<keyword evidence="8" id="KW-1185">Reference proteome</keyword>
<dbReference type="Gene3D" id="3.30.70.270">
    <property type="match status" value="1"/>
</dbReference>
<proteinExistence type="predicted"/>
<dbReference type="PROSITE" id="PS50887">
    <property type="entry name" value="GGDEF"/>
    <property type="match status" value="1"/>
</dbReference>
<evidence type="ECO:0000256" key="3">
    <source>
        <dbReference type="ARBA" id="ARBA00034247"/>
    </source>
</evidence>
<gene>
    <name evidence="7" type="ORF">IDAT_04685</name>
</gene>
<dbReference type="InterPro" id="IPR003018">
    <property type="entry name" value="GAF"/>
</dbReference>
<feature type="domain" description="GGDEF" evidence="6">
    <location>
        <begin position="644"/>
        <end position="777"/>
    </location>
</feature>
<dbReference type="PROSITE" id="PS50113">
    <property type="entry name" value="PAC"/>
    <property type="match status" value="1"/>
</dbReference>
<comment type="catalytic activity">
    <reaction evidence="3">
        <text>2 GTP = 3',3'-c-di-GMP + 2 diphosphate</text>
        <dbReference type="Rhea" id="RHEA:24898"/>
        <dbReference type="ChEBI" id="CHEBI:33019"/>
        <dbReference type="ChEBI" id="CHEBI:37565"/>
        <dbReference type="ChEBI" id="CHEBI:58805"/>
        <dbReference type="EC" id="2.7.7.65"/>
    </reaction>
</comment>
<dbReference type="Gene3D" id="3.30.450.40">
    <property type="match status" value="1"/>
</dbReference>
<evidence type="ECO:0000313" key="8">
    <source>
        <dbReference type="Proteomes" id="UP000053718"/>
    </source>
</evidence>
<dbReference type="SMART" id="SM00065">
    <property type="entry name" value="GAF"/>
    <property type="match status" value="1"/>
</dbReference>
<evidence type="ECO:0000313" key="7">
    <source>
        <dbReference type="EMBL" id="KFZ28977.1"/>
    </source>
</evidence>
<dbReference type="SUPFAM" id="SSF55073">
    <property type="entry name" value="Nucleotide cyclase"/>
    <property type="match status" value="1"/>
</dbReference>
<dbReference type="InterPro" id="IPR029787">
    <property type="entry name" value="Nucleotide_cyclase"/>
</dbReference>
<dbReference type="Pfam" id="PF01590">
    <property type="entry name" value="GAF"/>
    <property type="match status" value="1"/>
</dbReference>
<organism evidence="7 8">
    <name type="scientific">Pseudidiomarina atlantica</name>
    <dbReference type="NCBI Taxonomy" id="1517416"/>
    <lineage>
        <taxon>Bacteria</taxon>
        <taxon>Pseudomonadati</taxon>
        <taxon>Pseudomonadota</taxon>
        <taxon>Gammaproteobacteria</taxon>
        <taxon>Alteromonadales</taxon>
        <taxon>Idiomarinaceae</taxon>
        <taxon>Pseudidiomarina</taxon>
    </lineage>
</organism>
<accession>A0A094IPD3</accession>
<dbReference type="Gene3D" id="3.30.450.20">
    <property type="entry name" value="PAS domain"/>
    <property type="match status" value="2"/>
</dbReference>
<dbReference type="InterPro" id="IPR035965">
    <property type="entry name" value="PAS-like_dom_sf"/>
</dbReference>
<dbReference type="InterPro" id="IPR050469">
    <property type="entry name" value="Diguanylate_Cyclase"/>
</dbReference>
<dbReference type="eggNOG" id="COG3706">
    <property type="taxonomic scope" value="Bacteria"/>
</dbReference>
<dbReference type="InterPro" id="IPR013655">
    <property type="entry name" value="PAS_fold_3"/>
</dbReference>
<dbReference type="RefSeq" id="WP_034731203.1">
    <property type="nucleotide sequence ID" value="NZ_JPIN01000005.1"/>
</dbReference>
<dbReference type="InterPro" id="IPR000160">
    <property type="entry name" value="GGDEF_dom"/>
</dbReference>
<comment type="caution">
    <text evidence="7">The sequence shown here is derived from an EMBL/GenBank/DDBJ whole genome shotgun (WGS) entry which is preliminary data.</text>
</comment>
<evidence type="ECO:0000259" key="4">
    <source>
        <dbReference type="PROSITE" id="PS50112"/>
    </source>
</evidence>
<comment type="cofactor">
    <cofactor evidence="1">
        <name>Mg(2+)</name>
        <dbReference type="ChEBI" id="CHEBI:18420"/>
    </cofactor>
</comment>
<dbReference type="CDD" id="cd01949">
    <property type="entry name" value="GGDEF"/>
    <property type="match status" value="1"/>
</dbReference>
<sequence length="779" mass="88628">MGSVPLPDNETERLQLLHELDLLDSGSDELLDRITRLVKELFAADIALISLVDEHRQWFKSKVGFAEQETPRNISFCTHVVASGETLLVDDATQDPRFVDNPVVTAENGIRSYVGAPLTLYDEYHLGTLCVISSKTNHFPAGTKRVLELLADWVSTTITDHYELNNYLAERDVLAQGPVCAVVWRIEPKVQLSYVADNAIRVLGYEPAYLLRDDVSHESIVHPDDREELLARMQRLIDGEQAYLEMDYRVLLPEPKAQGSRWVHHFARADHDKQGNVIRIRGYLLDDSKGKNLELELLESNKNFELALAAGEFFTWSWFIPDDQLMVSHAWSLLLGYDAQKEDEIDWQSLLHPDDKNALRTQLKAHLHGDTERFDVRFRLRHVDGHYVWIHSVGRLVERAHDGKPVRMSGIHHDISAQVENEASLAQQTAVLELVSHVQHEFMLAKNFSDVTDYALPKLMQMTASAFGLVGELPPQSHRRDMLQIHGLEVLGEDNANSEYHKLIQQGLEVVVSGDVVRNVLLRGEPEFCHLPVSRLEMSFTPVTIPELRNALALPLYFKHDVVGLLVLGNSTEGYLRWHLNLLRPMLDTLGTLMHMRRLDEERQYALEELRRMASVDELTGVANRRVFWHAMEERYEEFMRYQVAMSVAVIDLDHFKSVNDTYGHAAGDEVLREFAKRCKAQLRDLDLIGRLGGEEFAVLLPYSDVTEASKAIERLREHVAATPVTHDDKQIAISLSAGVTQLRSTDAKLDDWMARADEALYQAKESGRNQIVVVPEPN</sequence>
<dbReference type="InterPro" id="IPR001610">
    <property type="entry name" value="PAC"/>
</dbReference>
<dbReference type="Pfam" id="PF08447">
    <property type="entry name" value="PAS_3"/>
    <property type="match status" value="2"/>
</dbReference>
<dbReference type="Pfam" id="PF00990">
    <property type="entry name" value="GGDEF"/>
    <property type="match status" value="1"/>
</dbReference>
<evidence type="ECO:0000259" key="6">
    <source>
        <dbReference type="PROSITE" id="PS50887"/>
    </source>
</evidence>
<dbReference type="SMART" id="SM00267">
    <property type="entry name" value="GGDEF"/>
    <property type="match status" value="1"/>
</dbReference>
<dbReference type="CDD" id="cd00130">
    <property type="entry name" value="PAS"/>
    <property type="match status" value="2"/>
</dbReference>
<dbReference type="AlphaFoldDB" id="A0A094IPD3"/>
<name>A0A094IPD3_9GAMM</name>
<evidence type="ECO:0000256" key="1">
    <source>
        <dbReference type="ARBA" id="ARBA00001946"/>
    </source>
</evidence>
<dbReference type="EC" id="2.7.7.65" evidence="2"/>
<dbReference type="NCBIfam" id="TIGR00254">
    <property type="entry name" value="GGDEF"/>
    <property type="match status" value="1"/>
</dbReference>